<evidence type="ECO:0000313" key="5">
    <source>
        <dbReference type="EMBL" id="TNJ43140.1"/>
    </source>
</evidence>
<keyword evidence="1" id="KW-0805">Transcription regulation</keyword>
<comment type="caution">
    <text evidence="5">The sequence shown here is derived from an EMBL/GenBank/DDBJ whole genome shotgun (WGS) entry which is preliminary data.</text>
</comment>
<dbReference type="SMART" id="SM00342">
    <property type="entry name" value="HTH_ARAC"/>
    <property type="match status" value="1"/>
</dbReference>
<evidence type="ECO:0000256" key="1">
    <source>
        <dbReference type="ARBA" id="ARBA00023015"/>
    </source>
</evidence>
<sequence>MNDFLLSLKLKLLHVGFEKLDSNWNYQNVISPFVRLILVTKGRAILSHSNQIFNLEPGFLYLVPNHTLNSYSCETHHEQYYAGFFEEVKLGLSVFDLKHFNYQVKATDQDVILFKRLLEIHPYKAVKDKTPKSHINHSLLNSEIINTNMDDYIIETQGILSILFSRFINNKDILLPKNVGFKGDLTKVLAYIGKHIDKNITVKHLAEYCDLSPDHFTKCFFSKFEITPSRYMQHKRIERAQFLLSTTKDSIPQIAAHVGMPNTSYFSRKFKALTGSSPGSYRKQQLLQYMAHG</sequence>
<evidence type="ECO:0000313" key="6">
    <source>
        <dbReference type="Proteomes" id="UP000308713"/>
    </source>
</evidence>
<dbReference type="SUPFAM" id="SSF51215">
    <property type="entry name" value="Regulatory protein AraC"/>
    <property type="match status" value="1"/>
</dbReference>
<dbReference type="GO" id="GO:0003700">
    <property type="term" value="F:DNA-binding transcription factor activity"/>
    <property type="evidence" value="ECO:0007669"/>
    <property type="project" value="InterPro"/>
</dbReference>
<dbReference type="SUPFAM" id="SSF46689">
    <property type="entry name" value="Homeodomain-like"/>
    <property type="match status" value="2"/>
</dbReference>
<keyword evidence="3" id="KW-0804">Transcription</keyword>
<keyword evidence="6" id="KW-1185">Reference proteome</keyword>
<dbReference type="GO" id="GO:0043565">
    <property type="term" value="F:sequence-specific DNA binding"/>
    <property type="evidence" value="ECO:0007669"/>
    <property type="project" value="InterPro"/>
</dbReference>
<dbReference type="Pfam" id="PF12833">
    <property type="entry name" value="HTH_18"/>
    <property type="match status" value="1"/>
</dbReference>
<dbReference type="InterPro" id="IPR018060">
    <property type="entry name" value="HTH_AraC"/>
</dbReference>
<organism evidence="5 6">
    <name type="scientific">Allotamlana fucoidanivorans</name>
    <dbReference type="NCBI Taxonomy" id="2583814"/>
    <lineage>
        <taxon>Bacteria</taxon>
        <taxon>Pseudomonadati</taxon>
        <taxon>Bacteroidota</taxon>
        <taxon>Flavobacteriia</taxon>
        <taxon>Flavobacteriales</taxon>
        <taxon>Flavobacteriaceae</taxon>
        <taxon>Allotamlana</taxon>
    </lineage>
</organism>
<dbReference type="InterPro" id="IPR009057">
    <property type="entry name" value="Homeodomain-like_sf"/>
</dbReference>
<dbReference type="InterPro" id="IPR037923">
    <property type="entry name" value="HTH-like"/>
</dbReference>
<dbReference type="RefSeq" id="WP_139698057.1">
    <property type="nucleotide sequence ID" value="NZ_CP074074.1"/>
</dbReference>
<reference evidence="5 6" key="1">
    <citation type="submission" date="2019-05" db="EMBL/GenBank/DDBJ databases">
        <title>Tamlana fucoidanivorans sp. nov., isolated from the surface of algae collected from Fujian province in China.</title>
        <authorList>
            <person name="Li J."/>
        </authorList>
    </citation>
    <scope>NUCLEOTIDE SEQUENCE [LARGE SCALE GENOMIC DNA]</scope>
    <source>
        <strain evidence="5 6">CW2-9</strain>
    </source>
</reference>
<dbReference type="OrthoDB" id="1007602at2"/>
<dbReference type="PANTHER" id="PTHR43280">
    <property type="entry name" value="ARAC-FAMILY TRANSCRIPTIONAL REGULATOR"/>
    <property type="match status" value="1"/>
</dbReference>
<accession>A0A5C4SI34</accession>
<protein>
    <submittedName>
        <fullName evidence="5">Helix-turn-helix transcriptional regulator</fullName>
    </submittedName>
</protein>
<proteinExistence type="predicted"/>
<dbReference type="PROSITE" id="PS00041">
    <property type="entry name" value="HTH_ARAC_FAMILY_1"/>
    <property type="match status" value="1"/>
</dbReference>
<evidence type="ECO:0000259" key="4">
    <source>
        <dbReference type="PROSITE" id="PS01124"/>
    </source>
</evidence>
<dbReference type="PROSITE" id="PS01124">
    <property type="entry name" value="HTH_ARAC_FAMILY_2"/>
    <property type="match status" value="1"/>
</dbReference>
<evidence type="ECO:0000256" key="2">
    <source>
        <dbReference type="ARBA" id="ARBA00023125"/>
    </source>
</evidence>
<feature type="domain" description="HTH araC/xylS-type" evidence="4">
    <location>
        <begin position="186"/>
        <end position="284"/>
    </location>
</feature>
<evidence type="ECO:0000256" key="3">
    <source>
        <dbReference type="ARBA" id="ARBA00023163"/>
    </source>
</evidence>
<dbReference type="AlphaFoldDB" id="A0A5C4SI34"/>
<keyword evidence="2" id="KW-0238">DNA-binding</keyword>
<dbReference type="EMBL" id="VDCS01000011">
    <property type="protein sequence ID" value="TNJ43140.1"/>
    <property type="molecule type" value="Genomic_DNA"/>
</dbReference>
<gene>
    <name evidence="5" type="ORF">FGF67_12330</name>
</gene>
<dbReference type="Proteomes" id="UP000308713">
    <property type="component" value="Unassembled WGS sequence"/>
</dbReference>
<dbReference type="Gene3D" id="1.10.10.60">
    <property type="entry name" value="Homeodomain-like"/>
    <property type="match status" value="2"/>
</dbReference>
<dbReference type="PANTHER" id="PTHR43280:SF28">
    <property type="entry name" value="HTH-TYPE TRANSCRIPTIONAL ACTIVATOR RHAS"/>
    <property type="match status" value="1"/>
</dbReference>
<name>A0A5C4SI34_9FLAO</name>
<dbReference type="InterPro" id="IPR018062">
    <property type="entry name" value="HTH_AraC-typ_CS"/>
</dbReference>